<evidence type="ECO:0000313" key="1">
    <source>
        <dbReference type="EMBL" id="QUI24897.1"/>
    </source>
</evidence>
<evidence type="ECO:0000313" key="2">
    <source>
        <dbReference type="Proteomes" id="UP000683246"/>
    </source>
</evidence>
<dbReference type="Proteomes" id="UP000683246">
    <property type="component" value="Chromosome"/>
</dbReference>
<gene>
    <name evidence="1" type="ORF">HZI73_22480</name>
</gene>
<proteinExistence type="predicted"/>
<accession>A0A8J8SIX4</accession>
<keyword evidence="2" id="KW-1185">Reference proteome</keyword>
<name>A0A8J8SIX4_9FIRM</name>
<organism evidence="1 2">
    <name type="scientific">Vallitalea pronyensis</name>
    <dbReference type="NCBI Taxonomy" id="1348613"/>
    <lineage>
        <taxon>Bacteria</taxon>
        <taxon>Bacillati</taxon>
        <taxon>Bacillota</taxon>
        <taxon>Clostridia</taxon>
        <taxon>Lachnospirales</taxon>
        <taxon>Vallitaleaceae</taxon>
        <taxon>Vallitalea</taxon>
    </lineage>
</organism>
<dbReference type="EMBL" id="CP058649">
    <property type="protein sequence ID" value="QUI24897.1"/>
    <property type="molecule type" value="Genomic_DNA"/>
</dbReference>
<dbReference type="RefSeq" id="WP_212695597.1">
    <property type="nucleotide sequence ID" value="NZ_CP058649.1"/>
</dbReference>
<reference evidence="1" key="1">
    <citation type="submission" date="2020-07" db="EMBL/GenBank/DDBJ databases">
        <title>Vallitalea pronyensis genome.</title>
        <authorList>
            <person name="Postec A."/>
        </authorList>
    </citation>
    <scope>NUCLEOTIDE SEQUENCE</scope>
    <source>
        <strain evidence="1">FatNI3</strain>
    </source>
</reference>
<sequence>MFSGVVHEYTCGSCGFNGSSFTDWCQCENCGKRVDCTKFEAIEVTDKDKGESNGN</sequence>
<protein>
    <submittedName>
        <fullName evidence="1">Uncharacterized protein</fullName>
    </submittedName>
</protein>
<dbReference type="KEGG" id="vpy:HZI73_22480"/>
<dbReference type="AlphaFoldDB" id="A0A8J8SIX4"/>